<gene>
    <name evidence="3" type="ORF">ALQ08_101110</name>
    <name evidence="2" type="ORF">ALQ28_101016</name>
</gene>
<keyword evidence="2" id="KW-0808">Transferase</keyword>
<comment type="caution">
    <text evidence="2">The sequence shown here is derived from an EMBL/GenBank/DDBJ whole genome shotgun (WGS) entry which is preliminary data.</text>
</comment>
<evidence type="ECO:0000313" key="5">
    <source>
        <dbReference type="Proteomes" id="UP000269044"/>
    </source>
</evidence>
<organism evidence="2 4">
    <name type="scientific">Pseudomonas syringae pv. delphinii</name>
    <dbReference type="NCBI Taxonomy" id="192088"/>
    <lineage>
        <taxon>Bacteria</taxon>
        <taxon>Pseudomonadati</taxon>
        <taxon>Pseudomonadota</taxon>
        <taxon>Gammaproteobacteria</taxon>
        <taxon>Pseudomonadales</taxon>
        <taxon>Pseudomonadaceae</taxon>
        <taxon>Pseudomonas</taxon>
    </lineage>
</organism>
<dbReference type="RefSeq" id="WP_057434939.1">
    <property type="nucleotide sequence ID" value="NZ_LJQH01000043.1"/>
</dbReference>
<name>A0A0P9RDY1_9PSED</name>
<dbReference type="Gene3D" id="3.40.630.30">
    <property type="match status" value="1"/>
</dbReference>
<accession>A0A0P9RDY1</accession>
<dbReference type="InterPro" id="IPR016181">
    <property type="entry name" value="Acyl_CoA_acyltransferase"/>
</dbReference>
<dbReference type="AlphaFoldDB" id="A0A0P9RDY1"/>
<dbReference type="InterPro" id="IPR000182">
    <property type="entry name" value="GNAT_dom"/>
</dbReference>
<protein>
    <submittedName>
        <fullName evidence="2">N-acetyltransferase GCN5</fullName>
    </submittedName>
</protein>
<dbReference type="EMBL" id="RBQG01000137">
    <property type="protein sequence ID" value="RMP14147.1"/>
    <property type="molecule type" value="Genomic_DNA"/>
</dbReference>
<dbReference type="Pfam" id="PF00583">
    <property type="entry name" value="Acetyltransf_1"/>
    <property type="match status" value="1"/>
</dbReference>
<dbReference type="PROSITE" id="PS51186">
    <property type="entry name" value="GNAT"/>
    <property type="match status" value="1"/>
</dbReference>
<proteinExistence type="predicted"/>
<evidence type="ECO:0000259" key="1">
    <source>
        <dbReference type="PROSITE" id="PS51186"/>
    </source>
</evidence>
<feature type="domain" description="N-acetyltransferase" evidence="1">
    <location>
        <begin position="1"/>
        <end position="141"/>
    </location>
</feature>
<dbReference type="GO" id="GO:0016747">
    <property type="term" value="F:acyltransferase activity, transferring groups other than amino-acyl groups"/>
    <property type="evidence" value="ECO:0007669"/>
    <property type="project" value="InterPro"/>
</dbReference>
<evidence type="ECO:0000313" key="3">
    <source>
        <dbReference type="EMBL" id="RMQ23458.1"/>
    </source>
</evidence>
<reference evidence="4 5" key="1">
    <citation type="submission" date="2018-08" db="EMBL/GenBank/DDBJ databases">
        <title>Recombination of ecologically and evolutionarily significant loci maintains genetic cohesion in the Pseudomonas syringae species complex.</title>
        <authorList>
            <person name="Dillon M."/>
            <person name="Thakur S."/>
            <person name="Almeida R.N.D."/>
            <person name="Weir B.S."/>
            <person name="Guttman D.S."/>
        </authorList>
    </citation>
    <scope>NUCLEOTIDE SEQUENCE [LARGE SCALE GENOMIC DNA]</scope>
    <source>
        <strain evidence="3 5">ICMP 13052</strain>
        <strain evidence="2 4">ICMP 4330</strain>
    </source>
</reference>
<evidence type="ECO:0000313" key="4">
    <source>
        <dbReference type="Proteomes" id="UP000267908"/>
    </source>
</evidence>
<dbReference type="EMBL" id="RBRA01000166">
    <property type="protein sequence ID" value="RMQ23458.1"/>
    <property type="molecule type" value="Genomic_DNA"/>
</dbReference>
<sequence>MREWLTGAQIADDQIQVIGAGVLHHGRVLSEAKGGLAGSIACVVMENGLVIGGATGRTEFQRLFVSYLWVDVQSRGEGLGAEALHRIETLAVERGCVDALIETLDDDVAKWYARRGYRLIACLPEYCGPWGRHTLLKSFASQSCT</sequence>
<dbReference type="Proteomes" id="UP000267908">
    <property type="component" value="Unassembled WGS sequence"/>
</dbReference>
<dbReference type="Proteomes" id="UP000269044">
    <property type="component" value="Unassembled WGS sequence"/>
</dbReference>
<evidence type="ECO:0000313" key="2">
    <source>
        <dbReference type="EMBL" id="RMP14147.1"/>
    </source>
</evidence>
<dbReference type="SUPFAM" id="SSF55729">
    <property type="entry name" value="Acyl-CoA N-acyltransferases (Nat)"/>
    <property type="match status" value="1"/>
</dbReference>